<evidence type="ECO:0000256" key="1">
    <source>
        <dbReference type="SAM" id="SignalP"/>
    </source>
</evidence>
<comment type="caution">
    <text evidence="3">The sequence shown here is derived from an EMBL/GenBank/DDBJ whole genome shotgun (WGS) entry which is preliminary data.</text>
</comment>
<organism evidence="3 4">
    <name type="scientific">Adonisia turfae CCMR0081</name>
    <dbReference type="NCBI Taxonomy" id="2292702"/>
    <lineage>
        <taxon>Bacteria</taxon>
        <taxon>Bacillati</taxon>
        <taxon>Cyanobacteriota</taxon>
        <taxon>Adonisia</taxon>
        <taxon>Adonisia turfae</taxon>
    </lineage>
</organism>
<name>A0A6M0RVV7_9CYAN</name>
<dbReference type="RefSeq" id="WP_163702735.1">
    <property type="nucleotide sequence ID" value="NZ_QXHD01000004.1"/>
</dbReference>
<dbReference type="NCBIfam" id="TIGR01901">
    <property type="entry name" value="adhes_NPXG"/>
    <property type="match status" value="1"/>
</dbReference>
<dbReference type="SMART" id="SM00912">
    <property type="entry name" value="Haemagg_act"/>
    <property type="match status" value="1"/>
</dbReference>
<evidence type="ECO:0000259" key="2">
    <source>
        <dbReference type="SMART" id="SM00912"/>
    </source>
</evidence>
<protein>
    <submittedName>
        <fullName evidence="3">Filamentous hemagglutinin N-terminal domain-containing protein</fullName>
    </submittedName>
</protein>
<keyword evidence="1" id="KW-0732">Signal</keyword>
<dbReference type="InterPro" id="IPR011050">
    <property type="entry name" value="Pectin_lyase_fold/virulence"/>
</dbReference>
<dbReference type="Proteomes" id="UP000481033">
    <property type="component" value="Unassembled WGS sequence"/>
</dbReference>
<dbReference type="InterPro" id="IPR008638">
    <property type="entry name" value="FhaB/CdiA-like_TPS"/>
</dbReference>
<dbReference type="InterPro" id="IPR012334">
    <property type="entry name" value="Pectin_lyas_fold"/>
</dbReference>
<dbReference type="Gene3D" id="2.160.20.10">
    <property type="entry name" value="Single-stranded right-handed beta-helix, Pectin lyase-like"/>
    <property type="match status" value="4"/>
</dbReference>
<dbReference type="EMBL" id="QXHD01000004">
    <property type="protein sequence ID" value="NEZ60000.1"/>
    <property type="molecule type" value="Genomic_DNA"/>
</dbReference>
<gene>
    <name evidence="3" type="ORF">DXZ20_31020</name>
</gene>
<dbReference type="SUPFAM" id="SSF51126">
    <property type="entry name" value="Pectin lyase-like"/>
    <property type="match status" value="3"/>
</dbReference>
<sequence>MPSRKSMSKISWGLVVLGSSLPVTAQGATVPMELSALDQNILDDINVVSDDAASNNTSEESVSSLPIVPESLIEPRFSYSDSQNVSRSKPSTTAELENSLIAQILPDTTLGSETSIVTPNVAINGDSADQIEGGAVRGANLFHSFQEFNVNSGQRVYFSTHSGIQNILSRITGENVSNIDGLLGVDGSANLYLLNPNGIVFGPNAELDIRGSFVASTAESIEFGNGIEFSATNPENAPLLSISVTPGLQYGNHTTSITTAEDSNLQVEQNLILGAQRLDLAGQLKSGRDIILQGEERLLSNARYTTGGYLFTQDLSGETIDFLIPHERVITANGDFQLNSNYDDQSLYIMAGGQVTHEAANNIIFIREERVREASGSSITQEIDDGIGGRQSITVNSSNEPIVDIRSGIDWDQWGGVRGNTPTGLGSFGNEVDPNAVTGKGINLGFIQIEKGGGAITLIAQGNGDIQTGSLNTRSNSNGSGDIIGGDGGNIILSTKGNINISHTFDPITASGIDAGSDTTSTTGNAIGGNGGDIIFLAGGNIDIDFATSLDKISSRANAGSESNSQGSLQVGEAGDITLSAGGNINIPVGYLQASSFSVLGPRDSENVEVTNENIIKSSTSGYGGNINLLAGGSINIPDGLHTLSRVTVQQDVSNLDSLIGAEGGEISVDAVGDISVGELVSNAFLLSLSTQSRVNIDQGGNAGNIYMKADGDIQTGNIEAESLSRVGAGGFIQGGDGGDVSIEANGDIQTGVLRSYSYLTSNLPNESSNTGLDNVIGGNGGDITLLAGRNISTTDFNSFGNFNSFSLALSDAGDVIAGNGGDIYLSAQTGGIQAQPVNNSARLYSFSFGEQTEGGMGGNGGDIRLEAATYINGLEILTFSPSAKSGNIQIDGLQDLDVIDTNIIASKQLTIEIPSPPEGTSRITIPIGGQGQSGDAILTGLGNLTFTNSSFLNNTNSSDPAGEIIIRSPEWIIFDNSSINSSTNDAGQAGNINIDAGRGVRFTGADTQLQAQTNAKGDAGNIEIQAPQIIAEQAAQISTATSNQGRAGNITLNTDVLSLNDGGEIRASTSGSGNSGTITVNASSAVNLGEGVQNFEPIISVVTSDAGRAGNIIINTPDFTLSETARVTATATTTATNSEGGGSITLNADQMDLAGTVGIFAETEGQSPGGELTLQPYENNPDLDVTLAPGAKISASTSGTGQGGSLRVLAPESVIISGPGQLAVETIGPGQAGNIAITSQQLFLSDGVTISASTRGSGKAGNITLTGQNITLNEGAQINSNTNSSGAAGDIEITATEGISIQGVTSEAENSGIFARTLSDGRGGNISLNTPQVTLSDTAEITAATTNSSRGGNLTVQNTSPIRIKGAGRLSVESQGANSGRSGDLDVIAPSAVLDDGVIISASTESQQGGGIITFDIHDVLLLRRGSLINAEATNATGGTAGNIDIDAGFVVAVPNENSDIIANANGGNGGRIDITTNQIFGFEEQSEVRFTTSELRDNTSSDLSASSQSGQQGIIAISTLAPDPNQGLTELLLISPAPPIQQGCSAASIGNSSFTVTGRGGLPPGPASELNIERPLADLGPDVLPPDTSVSSLSDVSIPKPSTQILEAQGWITDSDGQTTFVAHTPNTTFDNDQHPSIQCSGSVVTDL</sequence>
<evidence type="ECO:0000313" key="4">
    <source>
        <dbReference type="Proteomes" id="UP000481033"/>
    </source>
</evidence>
<reference evidence="3 4" key="1">
    <citation type="journal article" date="2020" name="Microb. Ecol.">
        <title>Ecogenomics of the Marine Benthic Filamentous Cyanobacterium Adonisia.</title>
        <authorList>
            <person name="Walter J.M."/>
            <person name="Coutinho F.H."/>
            <person name="Leomil L."/>
            <person name="Hargreaves P.I."/>
            <person name="Campeao M.E."/>
            <person name="Vieira V.V."/>
            <person name="Silva B.S."/>
            <person name="Fistarol G.O."/>
            <person name="Salomon P.S."/>
            <person name="Sawabe T."/>
            <person name="Mino S."/>
            <person name="Hosokawa M."/>
            <person name="Miyashita H."/>
            <person name="Maruyama F."/>
            <person name="van Verk M.C."/>
            <person name="Dutilh B.E."/>
            <person name="Thompson C.C."/>
            <person name="Thompson F.L."/>
        </authorList>
    </citation>
    <scope>NUCLEOTIDE SEQUENCE [LARGE SCALE GENOMIC DNA]</scope>
    <source>
        <strain evidence="3 4">CCMR0081</strain>
    </source>
</reference>
<proteinExistence type="predicted"/>
<keyword evidence="4" id="KW-1185">Reference proteome</keyword>
<feature type="chain" id="PRO_5026708050" evidence="1">
    <location>
        <begin position="26"/>
        <end position="1650"/>
    </location>
</feature>
<feature type="signal peptide" evidence="1">
    <location>
        <begin position="1"/>
        <end position="25"/>
    </location>
</feature>
<feature type="domain" description="Filamentous haemagglutinin FhaB/tRNA nuclease CdiA-like TPS" evidence="2">
    <location>
        <begin position="111"/>
        <end position="224"/>
    </location>
</feature>
<dbReference type="Pfam" id="PF05860">
    <property type="entry name" value="TPS"/>
    <property type="match status" value="1"/>
</dbReference>
<accession>A0A6M0RVV7</accession>
<evidence type="ECO:0000313" key="3">
    <source>
        <dbReference type="EMBL" id="NEZ60000.1"/>
    </source>
</evidence>